<name>A0A1E5T6Q0_9BACT</name>
<dbReference type="Gene3D" id="3.40.50.620">
    <property type="entry name" value="HUPs"/>
    <property type="match status" value="2"/>
</dbReference>
<evidence type="ECO:0000256" key="1">
    <source>
        <dbReference type="ARBA" id="ARBA00008791"/>
    </source>
</evidence>
<dbReference type="STRING" id="1563681.BFP71_04785"/>
<dbReference type="Proteomes" id="UP000095552">
    <property type="component" value="Unassembled WGS sequence"/>
</dbReference>
<evidence type="ECO:0000313" key="3">
    <source>
        <dbReference type="EMBL" id="OEK06977.1"/>
    </source>
</evidence>
<accession>A0A1E5T6Q0</accession>
<protein>
    <recommendedName>
        <fullName evidence="2">UspA domain-containing protein</fullName>
    </recommendedName>
</protein>
<dbReference type="AlphaFoldDB" id="A0A1E5T6Q0"/>
<keyword evidence="4" id="KW-1185">Reference proteome</keyword>
<dbReference type="CDD" id="cd00293">
    <property type="entry name" value="USP-like"/>
    <property type="match status" value="2"/>
</dbReference>
<organism evidence="3 4">
    <name type="scientific">Roseivirga misakiensis</name>
    <dbReference type="NCBI Taxonomy" id="1563681"/>
    <lineage>
        <taxon>Bacteria</taxon>
        <taxon>Pseudomonadati</taxon>
        <taxon>Bacteroidota</taxon>
        <taxon>Cytophagia</taxon>
        <taxon>Cytophagales</taxon>
        <taxon>Roseivirgaceae</taxon>
        <taxon>Roseivirga</taxon>
    </lineage>
</organism>
<dbReference type="InterPro" id="IPR006016">
    <property type="entry name" value="UspA"/>
</dbReference>
<sequence length="308" mass="34834">MQDLSKFQRMMVTLDLTEMDVYLIKYASMIAKAFEIDAVYFLHVTTSLELPEEIQEKYGNMMAPVDETLEREMQTVIDEHFEKPENCDMHVKVQAGAITDEILKFAKVKVVDLIILGRKEKLTGSGLHSKKIAKGSASSVIFVPEEPNLELNKILVSIDYSEHSEMAFEIAIDIQKKTGAKLLSNNVYRVPVGFAKSGKSYEEFAEIMLENTKEQCDKFFRKMNLEGVDYDHTYALDDDPHPADKIYRTGVEMGVDMIILGSKGRSSAAAFLIGSVAEKLLMEDNDIPMFLVKKGNENMSFLEALFRL</sequence>
<dbReference type="InterPro" id="IPR014729">
    <property type="entry name" value="Rossmann-like_a/b/a_fold"/>
</dbReference>
<proteinExistence type="inferred from homology"/>
<dbReference type="SUPFAM" id="SSF52402">
    <property type="entry name" value="Adenine nucleotide alpha hydrolases-like"/>
    <property type="match status" value="2"/>
</dbReference>
<evidence type="ECO:0000313" key="4">
    <source>
        <dbReference type="Proteomes" id="UP000095552"/>
    </source>
</evidence>
<dbReference type="PANTHER" id="PTHR46268">
    <property type="entry name" value="STRESS RESPONSE PROTEIN NHAX"/>
    <property type="match status" value="1"/>
</dbReference>
<reference evidence="3 4" key="1">
    <citation type="submission" date="2016-08" db="EMBL/GenBank/DDBJ databases">
        <title>Draft genome of Fabibacter sp. strain SK-8.</title>
        <authorList>
            <person name="Wong S.-K."/>
            <person name="Hamasaki K."/>
            <person name="Yoshizawa S."/>
        </authorList>
    </citation>
    <scope>NUCLEOTIDE SEQUENCE [LARGE SCALE GENOMIC DNA]</scope>
    <source>
        <strain evidence="3 4">SK-8</strain>
    </source>
</reference>
<feature type="domain" description="UspA" evidence="2">
    <location>
        <begin position="7"/>
        <end position="143"/>
    </location>
</feature>
<comment type="similarity">
    <text evidence="1">Belongs to the universal stress protein A family.</text>
</comment>
<gene>
    <name evidence="3" type="ORF">BFP71_04785</name>
</gene>
<dbReference type="OrthoDB" id="1522996at2"/>
<dbReference type="EMBL" id="MDGQ01000003">
    <property type="protein sequence ID" value="OEK06977.1"/>
    <property type="molecule type" value="Genomic_DNA"/>
</dbReference>
<feature type="domain" description="UspA" evidence="2">
    <location>
        <begin position="152"/>
        <end position="281"/>
    </location>
</feature>
<comment type="caution">
    <text evidence="3">The sequence shown here is derived from an EMBL/GenBank/DDBJ whole genome shotgun (WGS) entry which is preliminary data.</text>
</comment>
<dbReference type="PANTHER" id="PTHR46268:SF6">
    <property type="entry name" value="UNIVERSAL STRESS PROTEIN UP12"/>
    <property type="match status" value="1"/>
</dbReference>
<dbReference type="PRINTS" id="PR01438">
    <property type="entry name" value="UNVRSLSTRESS"/>
</dbReference>
<dbReference type="InterPro" id="IPR006015">
    <property type="entry name" value="Universal_stress_UspA"/>
</dbReference>
<dbReference type="RefSeq" id="WP_069834289.1">
    <property type="nucleotide sequence ID" value="NZ_MDGQ01000003.1"/>
</dbReference>
<dbReference type="Pfam" id="PF00582">
    <property type="entry name" value="Usp"/>
    <property type="match status" value="2"/>
</dbReference>
<evidence type="ECO:0000259" key="2">
    <source>
        <dbReference type="Pfam" id="PF00582"/>
    </source>
</evidence>